<feature type="domain" description="HTH luxR-type" evidence="5">
    <location>
        <begin position="132"/>
        <end position="190"/>
    </location>
</feature>
<accession>A0A917J481</accession>
<keyword evidence="4" id="KW-0804">Transcription</keyword>
<dbReference type="Pfam" id="PF04542">
    <property type="entry name" value="Sigma70_r2"/>
    <property type="match status" value="1"/>
</dbReference>
<keyword evidence="3" id="KW-0731">Sigma factor</keyword>
<dbReference type="RefSeq" id="WP_188955695.1">
    <property type="nucleotide sequence ID" value="NZ_BMIB01000004.1"/>
</dbReference>
<proteinExistence type="inferred from homology"/>
<dbReference type="InterPro" id="IPR014284">
    <property type="entry name" value="RNA_pol_sigma-70_dom"/>
</dbReference>
<dbReference type="CDD" id="cd06171">
    <property type="entry name" value="Sigma70_r4"/>
    <property type="match status" value="1"/>
</dbReference>
<evidence type="ECO:0000256" key="3">
    <source>
        <dbReference type="ARBA" id="ARBA00023082"/>
    </source>
</evidence>
<keyword evidence="6" id="KW-0240">DNA-directed RNA polymerase</keyword>
<dbReference type="SUPFAM" id="SSF88946">
    <property type="entry name" value="Sigma2 domain of RNA polymerase sigma factors"/>
    <property type="match status" value="1"/>
</dbReference>
<dbReference type="InterPro" id="IPR013324">
    <property type="entry name" value="RNA_pol_sigma_r3/r4-like"/>
</dbReference>
<dbReference type="Pfam" id="PF08281">
    <property type="entry name" value="Sigma70_r4_2"/>
    <property type="match status" value="1"/>
</dbReference>
<organism evidence="6 7">
    <name type="scientific">Filimonas zeae</name>
    <dbReference type="NCBI Taxonomy" id="1737353"/>
    <lineage>
        <taxon>Bacteria</taxon>
        <taxon>Pseudomonadati</taxon>
        <taxon>Bacteroidota</taxon>
        <taxon>Chitinophagia</taxon>
        <taxon>Chitinophagales</taxon>
        <taxon>Chitinophagaceae</taxon>
        <taxon>Filimonas</taxon>
    </lineage>
</organism>
<dbReference type="GO" id="GO:0016987">
    <property type="term" value="F:sigma factor activity"/>
    <property type="evidence" value="ECO:0007669"/>
    <property type="project" value="UniProtKB-KW"/>
</dbReference>
<dbReference type="SUPFAM" id="SSF88659">
    <property type="entry name" value="Sigma3 and sigma4 domains of RNA polymerase sigma factors"/>
    <property type="match status" value="1"/>
</dbReference>
<dbReference type="InterPro" id="IPR014327">
    <property type="entry name" value="RNA_pol_sigma70_bacteroid"/>
</dbReference>
<dbReference type="Gene3D" id="1.10.10.10">
    <property type="entry name" value="Winged helix-like DNA-binding domain superfamily/Winged helix DNA-binding domain"/>
    <property type="match status" value="1"/>
</dbReference>
<dbReference type="InterPro" id="IPR013325">
    <property type="entry name" value="RNA_pol_sigma_r2"/>
</dbReference>
<dbReference type="PANTHER" id="PTHR43133">
    <property type="entry name" value="RNA POLYMERASE ECF-TYPE SIGMA FACTO"/>
    <property type="match status" value="1"/>
</dbReference>
<evidence type="ECO:0000259" key="5">
    <source>
        <dbReference type="SMART" id="SM00421"/>
    </source>
</evidence>
<name>A0A917J481_9BACT</name>
<dbReference type="InterPro" id="IPR039425">
    <property type="entry name" value="RNA_pol_sigma-70-like"/>
</dbReference>
<evidence type="ECO:0000313" key="7">
    <source>
        <dbReference type="Proteomes" id="UP000627292"/>
    </source>
</evidence>
<reference evidence="6" key="1">
    <citation type="journal article" date="2014" name="Int. J. Syst. Evol. Microbiol.">
        <title>Complete genome sequence of Corynebacterium casei LMG S-19264T (=DSM 44701T), isolated from a smear-ripened cheese.</title>
        <authorList>
            <consortium name="US DOE Joint Genome Institute (JGI-PGF)"/>
            <person name="Walter F."/>
            <person name="Albersmeier A."/>
            <person name="Kalinowski J."/>
            <person name="Ruckert C."/>
        </authorList>
    </citation>
    <scope>NUCLEOTIDE SEQUENCE</scope>
    <source>
        <strain evidence="6">CGMCC 1.15290</strain>
    </source>
</reference>
<dbReference type="Gene3D" id="1.10.1740.10">
    <property type="match status" value="1"/>
</dbReference>
<dbReference type="Proteomes" id="UP000627292">
    <property type="component" value="Unassembled WGS sequence"/>
</dbReference>
<comment type="similarity">
    <text evidence="1">Belongs to the sigma-70 factor family. ECF subfamily.</text>
</comment>
<evidence type="ECO:0000313" key="6">
    <source>
        <dbReference type="EMBL" id="GGH76010.1"/>
    </source>
</evidence>
<dbReference type="InterPro" id="IPR000792">
    <property type="entry name" value="Tscrpt_reg_LuxR_C"/>
</dbReference>
<keyword evidence="7" id="KW-1185">Reference proteome</keyword>
<keyword evidence="2" id="KW-0805">Transcription regulation</keyword>
<gene>
    <name evidence="6" type="ORF">GCM10011379_40200</name>
</gene>
<dbReference type="GO" id="GO:0000428">
    <property type="term" value="C:DNA-directed RNA polymerase complex"/>
    <property type="evidence" value="ECO:0007669"/>
    <property type="project" value="UniProtKB-KW"/>
</dbReference>
<dbReference type="AlphaFoldDB" id="A0A917J481"/>
<dbReference type="PANTHER" id="PTHR43133:SF46">
    <property type="entry name" value="RNA POLYMERASE SIGMA-70 FACTOR ECF SUBFAMILY"/>
    <property type="match status" value="1"/>
</dbReference>
<evidence type="ECO:0000256" key="1">
    <source>
        <dbReference type="ARBA" id="ARBA00010641"/>
    </source>
</evidence>
<dbReference type="GO" id="GO:0006352">
    <property type="term" value="P:DNA-templated transcription initiation"/>
    <property type="evidence" value="ECO:0007669"/>
    <property type="project" value="InterPro"/>
</dbReference>
<protein>
    <submittedName>
        <fullName evidence="6">DNA-directed RNA polymerase sigma-70 factor</fullName>
    </submittedName>
</protein>
<reference evidence="6" key="2">
    <citation type="submission" date="2020-09" db="EMBL/GenBank/DDBJ databases">
        <authorList>
            <person name="Sun Q."/>
            <person name="Zhou Y."/>
        </authorList>
    </citation>
    <scope>NUCLEOTIDE SEQUENCE</scope>
    <source>
        <strain evidence="6">CGMCC 1.15290</strain>
    </source>
</reference>
<dbReference type="InterPro" id="IPR036388">
    <property type="entry name" value="WH-like_DNA-bd_sf"/>
</dbReference>
<comment type="caution">
    <text evidence="6">The sequence shown here is derived from an EMBL/GenBank/DDBJ whole genome shotgun (WGS) entry which is preliminary data.</text>
</comment>
<evidence type="ECO:0000256" key="4">
    <source>
        <dbReference type="ARBA" id="ARBA00023163"/>
    </source>
</evidence>
<dbReference type="InterPro" id="IPR013249">
    <property type="entry name" value="RNA_pol_sigma70_r4_t2"/>
</dbReference>
<dbReference type="GO" id="GO:0003677">
    <property type="term" value="F:DNA binding"/>
    <property type="evidence" value="ECO:0007669"/>
    <property type="project" value="InterPro"/>
</dbReference>
<evidence type="ECO:0000256" key="2">
    <source>
        <dbReference type="ARBA" id="ARBA00023015"/>
    </source>
</evidence>
<dbReference type="SMART" id="SM00421">
    <property type="entry name" value="HTH_LUXR"/>
    <property type="match status" value="1"/>
</dbReference>
<dbReference type="EMBL" id="BMIB01000004">
    <property type="protein sequence ID" value="GGH76010.1"/>
    <property type="molecule type" value="Genomic_DNA"/>
</dbReference>
<dbReference type="NCBIfam" id="TIGR02937">
    <property type="entry name" value="sigma70-ECF"/>
    <property type="match status" value="1"/>
</dbReference>
<sequence>MHMLSEKLTRAAVNVAENDDQSAFQELFRHFFPGLLSFAESYMKNRMLAEEVVEDVFVKLWENRKMLPAIKNLNYYLYVAAKHGAINCLEKNRRKGFSFSIDDLEEEALHFNRTPEDLMISEQVLREIEHMINSLPPKCRLIFRLVKEEGLRYKEVAELLNITAKTVENQMTIALQKLAVQSAHLLPITRLRRQ</sequence>
<dbReference type="NCBIfam" id="TIGR02985">
    <property type="entry name" value="Sig70_bacteroi1"/>
    <property type="match status" value="1"/>
</dbReference>
<dbReference type="InterPro" id="IPR007627">
    <property type="entry name" value="RNA_pol_sigma70_r2"/>
</dbReference>